<evidence type="ECO:0000313" key="2">
    <source>
        <dbReference type="Proteomes" id="UP000621540"/>
    </source>
</evidence>
<keyword evidence="2" id="KW-1185">Reference proteome</keyword>
<comment type="caution">
    <text evidence="1">The sequence shown here is derived from an EMBL/GenBank/DDBJ whole genome shotgun (WGS) entry which is preliminary data.</text>
</comment>
<proteinExistence type="predicted"/>
<reference evidence="1 2" key="1">
    <citation type="submission" date="2020-08" db="EMBL/GenBank/DDBJ databases">
        <title>Genome public.</title>
        <authorList>
            <person name="Liu C."/>
            <person name="Sun Q."/>
        </authorList>
    </citation>
    <scope>NUCLEOTIDE SEQUENCE [LARGE SCALE GENOMIC DNA]</scope>
    <source>
        <strain evidence="1 2">BX0805</strain>
    </source>
</reference>
<evidence type="ECO:0000313" key="1">
    <source>
        <dbReference type="EMBL" id="MBC5753607.1"/>
    </source>
</evidence>
<dbReference type="Proteomes" id="UP000621540">
    <property type="component" value="Unassembled WGS sequence"/>
</dbReference>
<sequence>MIKNYVNQKNRQNVSYTINPDHRQIDLYFTRDRRVIIVGTADNNYIFWLSVSACEDEAANGEAFDQITRQKWDTHTALYLVLEEAGFDYEDLEWMYHDRIVQSKQPGMAWSTPFGHCYGADSEDNGKFFAHDVAGVPDVLEAKCRIREAGGRYFPVLQEYLRILNEDGDDPLYYMSPDVRAISGILKQEQYLILSGDIKVREYYHAAKKKEAELYNRYMTAVR</sequence>
<organism evidence="1 2">
    <name type="scientific">Roseburia yibonii</name>
    <dbReference type="NCBI Taxonomy" id="2763063"/>
    <lineage>
        <taxon>Bacteria</taxon>
        <taxon>Bacillati</taxon>
        <taxon>Bacillota</taxon>
        <taxon>Clostridia</taxon>
        <taxon>Lachnospirales</taxon>
        <taxon>Lachnospiraceae</taxon>
        <taxon>Roseburia</taxon>
    </lineage>
</organism>
<dbReference type="RefSeq" id="WP_186981954.1">
    <property type="nucleotide sequence ID" value="NZ_JACOQH010000003.1"/>
</dbReference>
<dbReference type="EMBL" id="JACOQH010000003">
    <property type="protein sequence ID" value="MBC5753607.1"/>
    <property type="molecule type" value="Genomic_DNA"/>
</dbReference>
<accession>A0ABR7I9N8</accession>
<name>A0ABR7I9N8_9FIRM</name>
<gene>
    <name evidence="1" type="ORF">H8Z76_06115</name>
</gene>
<protein>
    <submittedName>
        <fullName evidence="1">Uncharacterized protein</fullName>
    </submittedName>
</protein>